<dbReference type="InterPro" id="IPR004088">
    <property type="entry name" value="KH_dom_type_1"/>
</dbReference>
<dbReference type="GO" id="GO:0003723">
    <property type="term" value="F:RNA binding"/>
    <property type="evidence" value="ECO:0007669"/>
    <property type="project" value="UniProtKB-UniRule"/>
</dbReference>
<name>A0A4Y2PP09_ARAVE</name>
<dbReference type="SMART" id="SM00322">
    <property type="entry name" value="KH"/>
    <property type="match status" value="1"/>
</dbReference>
<protein>
    <recommendedName>
        <fullName evidence="2">K Homology domain-containing protein</fullName>
    </recommendedName>
</protein>
<dbReference type="AlphaFoldDB" id="A0A4Y2PP09"/>
<dbReference type="EMBL" id="BGPR01011639">
    <property type="protein sequence ID" value="GBN52280.1"/>
    <property type="molecule type" value="Genomic_DNA"/>
</dbReference>
<accession>A0A4Y2PP09</accession>
<keyword evidence="4" id="KW-1185">Reference proteome</keyword>
<evidence type="ECO:0000313" key="4">
    <source>
        <dbReference type="Proteomes" id="UP000499080"/>
    </source>
</evidence>
<comment type="caution">
    <text evidence="3">The sequence shown here is derived from an EMBL/GenBank/DDBJ whole genome shotgun (WGS) entry which is preliminary data.</text>
</comment>
<proteinExistence type="predicted"/>
<dbReference type="OrthoDB" id="10027144at2759"/>
<keyword evidence="1" id="KW-0694">RNA-binding</keyword>
<evidence type="ECO:0000256" key="1">
    <source>
        <dbReference type="PROSITE-ProRule" id="PRU00117"/>
    </source>
</evidence>
<dbReference type="Proteomes" id="UP000499080">
    <property type="component" value="Unassembled WGS sequence"/>
</dbReference>
<reference evidence="3 4" key="1">
    <citation type="journal article" date="2019" name="Sci. Rep.">
        <title>Orb-weaving spider Araneus ventricosus genome elucidates the spidroin gene catalogue.</title>
        <authorList>
            <person name="Kono N."/>
            <person name="Nakamura H."/>
            <person name="Ohtoshi R."/>
            <person name="Moran D.A.P."/>
            <person name="Shinohara A."/>
            <person name="Yoshida Y."/>
            <person name="Fujiwara M."/>
            <person name="Mori M."/>
            <person name="Tomita M."/>
            <person name="Arakawa K."/>
        </authorList>
    </citation>
    <scope>NUCLEOTIDE SEQUENCE [LARGE SCALE GENOMIC DNA]</scope>
</reference>
<organism evidence="3 4">
    <name type="scientific">Araneus ventricosus</name>
    <name type="common">Orbweaver spider</name>
    <name type="synonym">Epeira ventricosa</name>
    <dbReference type="NCBI Taxonomy" id="182803"/>
    <lineage>
        <taxon>Eukaryota</taxon>
        <taxon>Metazoa</taxon>
        <taxon>Ecdysozoa</taxon>
        <taxon>Arthropoda</taxon>
        <taxon>Chelicerata</taxon>
        <taxon>Arachnida</taxon>
        <taxon>Araneae</taxon>
        <taxon>Araneomorphae</taxon>
        <taxon>Entelegynae</taxon>
        <taxon>Araneoidea</taxon>
        <taxon>Araneidae</taxon>
        <taxon>Araneus</taxon>
    </lineage>
</organism>
<evidence type="ECO:0000313" key="3">
    <source>
        <dbReference type="EMBL" id="GBN52280.1"/>
    </source>
</evidence>
<dbReference type="SUPFAM" id="SSF54791">
    <property type="entry name" value="Eukaryotic type KH-domain (KH-domain type I)"/>
    <property type="match status" value="1"/>
</dbReference>
<dbReference type="PROSITE" id="PS50084">
    <property type="entry name" value="KH_TYPE_1"/>
    <property type="match status" value="1"/>
</dbReference>
<gene>
    <name evidence="3" type="ORF">AVEN_253201_1</name>
</gene>
<dbReference type="Gene3D" id="3.30.1370.10">
    <property type="entry name" value="K Homology domain, type 1"/>
    <property type="match status" value="1"/>
</dbReference>
<evidence type="ECO:0000259" key="2">
    <source>
        <dbReference type="SMART" id="SM00322"/>
    </source>
</evidence>
<dbReference type="InterPro" id="IPR036612">
    <property type="entry name" value="KH_dom_type_1_sf"/>
</dbReference>
<dbReference type="CDD" id="cd22417">
    <property type="entry name" value="KH-I_Vigilin_rpt14"/>
    <property type="match status" value="1"/>
</dbReference>
<sequence>MLRAVNDTAERALLRSFQLTVEVDPQYHPNIIGRNGAVISKIRKDHNVQIYFPERYSANDRVITITGHEKDTKAACPTTCTLTPPEGIFLN</sequence>
<dbReference type="InterPro" id="IPR004087">
    <property type="entry name" value="KH_dom"/>
</dbReference>
<feature type="domain" description="K Homology" evidence="2">
    <location>
        <begin position="15"/>
        <end position="84"/>
    </location>
</feature>
<dbReference type="GO" id="GO:0010468">
    <property type="term" value="P:regulation of gene expression"/>
    <property type="evidence" value="ECO:0007669"/>
    <property type="project" value="UniProtKB-ARBA"/>
</dbReference>
<dbReference type="Pfam" id="PF00013">
    <property type="entry name" value="KH_1"/>
    <property type="match status" value="1"/>
</dbReference>